<dbReference type="RefSeq" id="WP_048878375.1">
    <property type="nucleotide sequence ID" value="NZ_BANC01000034.1"/>
</dbReference>
<dbReference type="CDD" id="cd06261">
    <property type="entry name" value="TM_PBP2"/>
    <property type="match status" value="1"/>
</dbReference>
<dbReference type="OrthoDB" id="9786495at2"/>
<dbReference type="GO" id="GO:0005886">
    <property type="term" value="C:plasma membrane"/>
    <property type="evidence" value="ECO:0007669"/>
    <property type="project" value="UniProtKB-SubCell"/>
</dbReference>
<evidence type="ECO:0000256" key="5">
    <source>
        <dbReference type="ARBA" id="ARBA00022989"/>
    </source>
</evidence>
<evidence type="ECO:0000256" key="1">
    <source>
        <dbReference type="ARBA" id="ARBA00004651"/>
    </source>
</evidence>
<organism evidence="9 10">
    <name type="scientific">Acidocella aminolytica 101 = DSM 11237</name>
    <dbReference type="NCBI Taxonomy" id="1120923"/>
    <lineage>
        <taxon>Bacteria</taxon>
        <taxon>Pseudomonadati</taxon>
        <taxon>Pseudomonadota</taxon>
        <taxon>Alphaproteobacteria</taxon>
        <taxon>Acetobacterales</taxon>
        <taxon>Acidocellaceae</taxon>
        <taxon>Acidocella</taxon>
    </lineage>
</organism>
<comment type="caution">
    <text evidence="9">The sequence shown here is derived from an EMBL/GenBank/DDBJ whole genome shotgun (WGS) entry which is preliminary data.</text>
</comment>
<feature type="transmembrane region" description="Helical" evidence="7">
    <location>
        <begin position="90"/>
        <end position="116"/>
    </location>
</feature>
<evidence type="ECO:0000256" key="4">
    <source>
        <dbReference type="ARBA" id="ARBA00022692"/>
    </source>
</evidence>
<dbReference type="InterPro" id="IPR000515">
    <property type="entry name" value="MetI-like"/>
</dbReference>
<keyword evidence="5 7" id="KW-1133">Transmembrane helix</keyword>
<dbReference type="GO" id="GO:0055085">
    <property type="term" value="P:transmembrane transport"/>
    <property type="evidence" value="ECO:0007669"/>
    <property type="project" value="InterPro"/>
</dbReference>
<dbReference type="SUPFAM" id="SSF161098">
    <property type="entry name" value="MetI-like"/>
    <property type="match status" value="1"/>
</dbReference>
<dbReference type="PANTHER" id="PTHR30151">
    <property type="entry name" value="ALKANE SULFONATE ABC TRANSPORTER-RELATED, MEMBRANE SUBUNIT"/>
    <property type="match status" value="1"/>
</dbReference>
<protein>
    <submittedName>
        <fullName evidence="9">ABC transporter nitrate/sulfonate/bicarbonate permease</fullName>
    </submittedName>
</protein>
<feature type="transmembrane region" description="Helical" evidence="7">
    <location>
        <begin position="12"/>
        <end position="36"/>
    </location>
</feature>
<dbReference type="PROSITE" id="PS50928">
    <property type="entry name" value="ABC_TM1"/>
    <property type="match status" value="1"/>
</dbReference>
<reference evidence="9 10" key="1">
    <citation type="submission" date="2012-11" db="EMBL/GenBank/DDBJ databases">
        <title>Whole genome sequence of Acidocella aminolytica 101 = DSM 11237.</title>
        <authorList>
            <person name="Azuma Y."/>
            <person name="Higashiura N."/>
            <person name="Hirakawa H."/>
            <person name="Matsushita K."/>
        </authorList>
    </citation>
    <scope>NUCLEOTIDE SEQUENCE [LARGE SCALE GENOMIC DNA]</scope>
    <source>
        <strain evidence="10">101 / DSM 11237</strain>
    </source>
</reference>
<keyword evidence="10" id="KW-1185">Reference proteome</keyword>
<keyword evidence="2 7" id="KW-0813">Transport</keyword>
<accession>A0A0D6PGJ1</accession>
<name>A0A0D6PGJ1_9PROT</name>
<dbReference type="InterPro" id="IPR035906">
    <property type="entry name" value="MetI-like_sf"/>
</dbReference>
<evidence type="ECO:0000256" key="6">
    <source>
        <dbReference type="ARBA" id="ARBA00023136"/>
    </source>
</evidence>
<dbReference type="Pfam" id="PF00528">
    <property type="entry name" value="BPD_transp_1"/>
    <property type="match status" value="1"/>
</dbReference>
<comment type="similarity">
    <text evidence="7">Belongs to the binding-protein-dependent transport system permease family.</text>
</comment>
<dbReference type="EMBL" id="BANC01000034">
    <property type="protein sequence ID" value="GAN79959.1"/>
    <property type="molecule type" value="Genomic_DNA"/>
</dbReference>
<keyword evidence="3" id="KW-1003">Cell membrane</keyword>
<dbReference type="STRING" id="1120923.SAMN02746095_00822"/>
<feature type="transmembrane region" description="Helical" evidence="7">
    <location>
        <begin position="56"/>
        <end position="83"/>
    </location>
</feature>
<keyword evidence="6 7" id="KW-0472">Membrane</keyword>
<dbReference type="PANTHER" id="PTHR30151:SF20">
    <property type="entry name" value="ABC TRANSPORTER PERMEASE PROTEIN HI_0355-RELATED"/>
    <property type="match status" value="1"/>
</dbReference>
<evidence type="ECO:0000259" key="8">
    <source>
        <dbReference type="PROSITE" id="PS50928"/>
    </source>
</evidence>
<feature type="transmembrane region" description="Helical" evidence="7">
    <location>
        <begin position="122"/>
        <end position="141"/>
    </location>
</feature>
<evidence type="ECO:0000313" key="9">
    <source>
        <dbReference type="EMBL" id="GAN79959.1"/>
    </source>
</evidence>
<dbReference type="Gene3D" id="1.10.3720.10">
    <property type="entry name" value="MetI-like"/>
    <property type="match status" value="1"/>
</dbReference>
<evidence type="ECO:0000256" key="7">
    <source>
        <dbReference type="RuleBase" id="RU363032"/>
    </source>
</evidence>
<evidence type="ECO:0000313" key="10">
    <source>
        <dbReference type="Proteomes" id="UP000032668"/>
    </source>
</evidence>
<comment type="subcellular location">
    <subcellularLocation>
        <location evidence="1 7">Cell membrane</location>
        <topology evidence="1 7">Multi-pass membrane protein</topology>
    </subcellularLocation>
</comment>
<keyword evidence="4 7" id="KW-0812">Transmembrane</keyword>
<evidence type="ECO:0000256" key="3">
    <source>
        <dbReference type="ARBA" id="ARBA00022475"/>
    </source>
</evidence>
<dbReference type="AlphaFoldDB" id="A0A0D6PGJ1"/>
<proteinExistence type="inferred from homology"/>
<dbReference type="Proteomes" id="UP000032668">
    <property type="component" value="Unassembled WGS sequence"/>
</dbReference>
<sequence length="250" mass="26833">MKHLQNALRPAGTVFGLLVLWWGLARFSGIPAFLLPGPGAVARVLVTQSGFLFQNMLVTLVEIGLGLGFGTLFGALLALVMVFSRGLQRWLLPLLLLSQAVPVFALAPLLVLWLGFGLASKVLLTVLVIFFPVTAAFYDGLRRTEPGWLDLAQTMGASRLSMLLHVRLMAALPAFGAGLRIAASIAPIGAILGEWAGASEGLGYIMLNANARMQTDVMFAALVLLAVLTVLLWVAVDMLLKKLLHWAPDH</sequence>
<feature type="domain" description="ABC transmembrane type-1" evidence="8">
    <location>
        <begin position="52"/>
        <end position="240"/>
    </location>
</feature>
<evidence type="ECO:0000256" key="2">
    <source>
        <dbReference type="ARBA" id="ARBA00022448"/>
    </source>
</evidence>
<gene>
    <name evidence="9" type="ORF">Aam_034_103</name>
</gene>
<feature type="transmembrane region" description="Helical" evidence="7">
    <location>
        <begin position="217"/>
        <end position="236"/>
    </location>
</feature>